<comment type="caution">
    <text evidence="1">The sequence shown here is derived from an EMBL/GenBank/DDBJ whole genome shotgun (WGS) entry which is preliminary data.</text>
</comment>
<proteinExistence type="predicted"/>
<protein>
    <submittedName>
        <fullName evidence="1">Uncharacterized protein</fullName>
    </submittedName>
</protein>
<sequence length="98" mass="10522">MQASGNLAPDWLDLLAEIAQGDGLVVGTSGATNLPNQIAERAYRHGAAVGLIDPNASPFSRLAERRGRRGHWERGSAGRWLPPMVDVRVDHSRGRPGS</sequence>
<dbReference type="EMBL" id="VGJX01000988">
    <property type="protein sequence ID" value="MBM3276359.1"/>
    <property type="molecule type" value="Genomic_DNA"/>
</dbReference>
<dbReference type="Proteomes" id="UP000703893">
    <property type="component" value="Unassembled WGS sequence"/>
</dbReference>
<name>A0A937X910_9BACT</name>
<accession>A0A937X910</accession>
<reference evidence="1 2" key="1">
    <citation type="submission" date="2019-03" db="EMBL/GenBank/DDBJ databases">
        <title>Lake Tanganyika Metagenome-Assembled Genomes (MAGs).</title>
        <authorList>
            <person name="Tran P."/>
        </authorList>
    </citation>
    <scope>NUCLEOTIDE SEQUENCE [LARGE SCALE GENOMIC DNA]</scope>
    <source>
        <strain evidence="1">K_DeepCast_65m_m2_236</strain>
    </source>
</reference>
<dbReference type="AlphaFoldDB" id="A0A937X910"/>
<gene>
    <name evidence="1" type="ORF">FJZ00_14490</name>
</gene>
<evidence type="ECO:0000313" key="2">
    <source>
        <dbReference type="Proteomes" id="UP000703893"/>
    </source>
</evidence>
<organism evidence="1 2">
    <name type="scientific">Candidatus Tanganyikabacteria bacterium</name>
    <dbReference type="NCBI Taxonomy" id="2961651"/>
    <lineage>
        <taxon>Bacteria</taxon>
        <taxon>Bacillati</taxon>
        <taxon>Candidatus Sericytochromatia</taxon>
        <taxon>Candidatus Tanganyikabacteria</taxon>
    </lineage>
</organism>
<evidence type="ECO:0000313" key="1">
    <source>
        <dbReference type="EMBL" id="MBM3276359.1"/>
    </source>
</evidence>